<evidence type="ECO:0000259" key="12">
    <source>
        <dbReference type="Pfam" id="PF00912"/>
    </source>
</evidence>
<keyword evidence="9" id="KW-0961">Cell wall biogenesis/degradation</keyword>
<organism evidence="13 14">
    <name type="scientific">Algibacter lectus</name>
    <dbReference type="NCBI Taxonomy" id="221126"/>
    <lineage>
        <taxon>Bacteria</taxon>
        <taxon>Pseudomonadati</taxon>
        <taxon>Bacteroidota</taxon>
        <taxon>Flavobacteriia</taxon>
        <taxon>Flavobacteriales</taxon>
        <taxon>Flavobacteriaceae</taxon>
        <taxon>Algibacter</taxon>
    </lineage>
</organism>
<keyword evidence="6" id="KW-0133">Cell shape</keyword>
<dbReference type="PANTHER" id="PTHR32282:SF11">
    <property type="entry name" value="PENICILLIN-BINDING PROTEIN 1B"/>
    <property type="match status" value="1"/>
</dbReference>
<dbReference type="InterPro" id="IPR001264">
    <property type="entry name" value="Glyco_trans_51"/>
</dbReference>
<dbReference type="Pfam" id="PF00912">
    <property type="entry name" value="Transgly"/>
    <property type="match status" value="1"/>
</dbReference>
<name>A0A090X5M1_9FLAO</name>
<dbReference type="EC" id="2.4.1.129" evidence="13"/>
<evidence type="ECO:0000256" key="2">
    <source>
        <dbReference type="ARBA" id="ARBA00004752"/>
    </source>
</evidence>
<evidence type="ECO:0000256" key="9">
    <source>
        <dbReference type="ARBA" id="ARBA00023316"/>
    </source>
</evidence>
<keyword evidence="3" id="KW-1003">Cell membrane</keyword>
<evidence type="ECO:0000256" key="11">
    <source>
        <dbReference type="ARBA" id="ARBA00049902"/>
    </source>
</evidence>
<dbReference type="InterPro" id="IPR050396">
    <property type="entry name" value="Glycosyltr_51/Transpeptidase"/>
</dbReference>
<dbReference type="GO" id="GO:0008360">
    <property type="term" value="P:regulation of cell shape"/>
    <property type="evidence" value="ECO:0007669"/>
    <property type="project" value="UniProtKB-KW"/>
</dbReference>
<proteinExistence type="predicted"/>
<evidence type="ECO:0000256" key="7">
    <source>
        <dbReference type="ARBA" id="ARBA00022984"/>
    </source>
</evidence>
<comment type="catalytic activity">
    <reaction evidence="10">
        <text>Preferential cleavage: (Ac)2-L-Lys-D-Ala-|-D-Ala. Also transpeptidation of peptidyl-alanyl moieties that are N-acyl substituents of D-alanine.</text>
        <dbReference type="EC" id="3.4.16.4"/>
    </reaction>
</comment>
<evidence type="ECO:0000256" key="5">
    <source>
        <dbReference type="ARBA" id="ARBA00022679"/>
    </source>
</evidence>
<protein>
    <submittedName>
        <fullName evidence="13">Multimodular transpeptidase-transglycosylase</fullName>
        <ecNumber evidence="13">2.4.1.129</ecNumber>
    </submittedName>
</protein>
<dbReference type="GO" id="GO:0009002">
    <property type="term" value="F:serine-type D-Ala-D-Ala carboxypeptidase activity"/>
    <property type="evidence" value="ECO:0007669"/>
    <property type="project" value="UniProtKB-EC"/>
</dbReference>
<dbReference type="GO" id="GO:0008955">
    <property type="term" value="F:peptidoglycan glycosyltransferase activity"/>
    <property type="evidence" value="ECO:0007669"/>
    <property type="project" value="UniProtKB-EC"/>
</dbReference>
<keyword evidence="8" id="KW-0472">Membrane</keyword>
<evidence type="ECO:0000256" key="10">
    <source>
        <dbReference type="ARBA" id="ARBA00034000"/>
    </source>
</evidence>
<sequence>MPTSAELSFIKQEEATQVLDQEGKLIGKYYVYDRQPLHFEDLPKHLIDALVNTEDVRFFEHDGIDNVSLMRVFVKSILLQDKSAGGGSTILYS</sequence>
<dbReference type="InterPro" id="IPR023346">
    <property type="entry name" value="Lysozyme-like_dom_sf"/>
</dbReference>
<comment type="catalytic activity">
    <reaction evidence="11">
        <text>[GlcNAc-(1-&gt;4)-Mur2Ac(oyl-L-Ala-gamma-D-Glu-L-Lys-D-Ala-D-Ala)](n)-di-trans,octa-cis-undecaprenyl diphosphate + beta-D-GlcNAc-(1-&gt;4)-Mur2Ac(oyl-L-Ala-gamma-D-Glu-L-Lys-D-Ala-D-Ala)-di-trans,octa-cis-undecaprenyl diphosphate = [GlcNAc-(1-&gt;4)-Mur2Ac(oyl-L-Ala-gamma-D-Glu-L-Lys-D-Ala-D-Ala)](n+1)-di-trans,octa-cis-undecaprenyl diphosphate + di-trans,octa-cis-undecaprenyl diphosphate + H(+)</text>
        <dbReference type="Rhea" id="RHEA:23708"/>
        <dbReference type="Rhea" id="RHEA-COMP:9602"/>
        <dbReference type="Rhea" id="RHEA-COMP:9603"/>
        <dbReference type="ChEBI" id="CHEBI:15378"/>
        <dbReference type="ChEBI" id="CHEBI:58405"/>
        <dbReference type="ChEBI" id="CHEBI:60033"/>
        <dbReference type="ChEBI" id="CHEBI:78435"/>
        <dbReference type="EC" id="2.4.99.28"/>
    </reaction>
</comment>
<dbReference type="PANTHER" id="PTHR32282">
    <property type="entry name" value="BINDING PROTEIN TRANSPEPTIDASE, PUTATIVE-RELATED"/>
    <property type="match status" value="1"/>
</dbReference>
<dbReference type="GO" id="GO:0030288">
    <property type="term" value="C:outer membrane-bounded periplasmic space"/>
    <property type="evidence" value="ECO:0007669"/>
    <property type="project" value="TreeGrafter"/>
</dbReference>
<dbReference type="GO" id="GO:0071555">
    <property type="term" value="P:cell wall organization"/>
    <property type="evidence" value="ECO:0007669"/>
    <property type="project" value="UniProtKB-KW"/>
</dbReference>
<dbReference type="EMBL" id="BBNU01000007">
    <property type="protein sequence ID" value="GAL79772.1"/>
    <property type="molecule type" value="Genomic_DNA"/>
</dbReference>
<comment type="caution">
    <text evidence="13">The sequence shown here is derived from an EMBL/GenBank/DDBJ whole genome shotgun (WGS) entry which is preliminary data.</text>
</comment>
<dbReference type="AlphaFoldDB" id="A0A090X5M1"/>
<reference evidence="13 14" key="1">
    <citation type="journal article" date="2014" name="Genome Announc.">
        <title>Draft Genome Sequences of Marine Flavobacterium Algibacter lectus Strains SS8 and NR4.</title>
        <authorList>
            <person name="Takatani N."/>
            <person name="Nakanishi M."/>
            <person name="Meirelles P."/>
            <person name="Mino S."/>
            <person name="Suda W."/>
            <person name="Oshima K."/>
            <person name="Hattori M."/>
            <person name="Ohkuma M."/>
            <person name="Hosokawa M."/>
            <person name="Miyashita K."/>
            <person name="Thompson F.L."/>
            <person name="Niwa A."/>
            <person name="Sawabe T."/>
            <person name="Sawabe T."/>
        </authorList>
    </citation>
    <scope>NUCLEOTIDE SEQUENCE [LARGE SCALE GENOMIC DNA]</scope>
    <source>
        <strain evidence="14">JCM19274</strain>
    </source>
</reference>
<gene>
    <name evidence="13" type="ORF">JCM19274_3184</name>
</gene>
<feature type="domain" description="Glycosyl transferase family 51" evidence="12">
    <location>
        <begin position="23"/>
        <end position="90"/>
    </location>
</feature>
<evidence type="ECO:0000256" key="6">
    <source>
        <dbReference type="ARBA" id="ARBA00022960"/>
    </source>
</evidence>
<keyword evidence="5 13" id="KW-0808">Transferase</keyword>
<dbReference type="GO" id="GO:0005886">
    <property type="term" value="C:plasma membrane"/>
    <property type="evidence" value="ECO:0007669"/>
    <property type="project" value="UniProtKB-SubCell"/>
</dbReference>
<keyword evidence="7" id="KW-0573">Peptidoglycan synthesis</keyword>
<dbReference type="InterPro" id="IPR036950">
    <property type="entry name" value="PBP_transglycosylase"/>
</dbReference>
<dbReference type="SUPFAM" id="SSF53955">
    <property type="entry name" value="Lysozyme-like"/>
    <property type="match status" value="1"/>
</dbReference>
<dbReference type="Gene3D" id="1.10.3810.10">
    <property type="entry name" value="Biosynthetic peptidoglycan transglycosylase-like"/>
    <property type="match status" value="1"/>
</dbReference>
<comment type="pathway">
    <text evidence="2">Cell wall biogenesis; peptidoglycan biosynthesis.</text>
</comment>
<dbReference type="Proteomes" id="UP000029643">
    <property type="component" value="Unassembled WGS sequence"/>
</dbReference>
<evidence type="ECO:0000313" key="14">
    <source>
        <dbReference type="Proteomes" id="UP000029643"/>
    </source>
</evidence>
<evidence type="ECO:0000256" key="3">
    <source>
        <dbReference type="ARBA" id="ARBA00022475"/>
    </source>
</evidence>
<evidence type="ECO:0000256" key="8">
    <source>
        <dbReference type="ARBA" id="ARBA00023136"/>
    </source>
</evidence>
<evidence type="ECO:0000256" key="1">
    <source>
        <dbReference type="ARBA" id="ARBA00004236"/>
    </source>
</evidence>
<keyword evidence="4 13" id="KW-0328">Glycosyltransferase</keyword>
<evidence type="ECO:0000256" key="4">
    <source>
        <dbReference type="ARBA" id="ARBA00022676"/>
    </source>
</evidence>
<evidence type="ECO:0000313" key="13">
    <source>
        <dbReference type="EMBL" id="GAL79772.1"/>
    </source>
</evidence>
<accession>A0A090X5M1</accession>
<dbReference type="GO" id="GO:0009252">
    <property type="term" value="P:peptidoglycan biosynthetic process"/>
    <property type="evidence" value="ECO:0007669"/>
    <property type="project" value="UniProtKB-KW"/>
</dbReference>
<comment type="subcellular location">
    <subcellularLocation>
        <location evidence="1">Cell membrane</location>
    </subcellularLocation>
</comment>